<evidence type="ECO:0000313" key="2">
    <source>
        <dbReference type="Proteomes" id="UP001165065"/>
    </source>
</evidence>
<dbReference type="CDD" id="cd02972">
    <property type="entry name" value="DsbA_family"/>
    <property type="match status" value="1"/>
</dbReference>
<comment type="caution">
    <text evidence="1">The sequence shown here is derived from an EMBL/GenBank/DDBJ whole genome shotgun (WGS) entry which is preliminary data.</text>
</comment>
<accession>A0A9W7GC98</accession>
<protein>
    <recommendedName>
        <fullName evidence="3">Thioredoxin-like fold domain-containing protein</fullName>
    </recommendedName>
</protein>
<keyword evidence="2" id="KW-1185">Reference proteome</keyword>
<dbReference type="Proteomes" id="UP001165065">
    <property type="component" value="Unassembled WGS sequence"/>
</dbReference>
<proteinExistence type="predicted"/>
<evidence type="ECO:0008006" key="3">
    <source>
        <dbReference type="Google" id="ProtNLM"/>
    </source>
</evidence>
<organism evidence="1 2">
    <name type="scientific">Triparma columacea</name>
    <dbReference type="NCBI Taxonomy" id="722753"/>
    <lineage>
        <taxon>Eukaryota</taxon>
        <taxon>Sar</taxon>
        <taxon>Stramenopiles</taxon>
        <taxon>Ochrophyta</taxon>
        <taxon>Bolidophyceae</taxon>
        <taxon>Parmales</taxon>
        <taxon>Triparmaceae</taxon>
        <taxon>Triparma</taxon>
    </lineage>
</organism>
<dbReference type="AlphaFoldDB" id="A0A9W7GC98"/>
<dbReference type="EMBL" id="BRYA01000185">
    <property type="protein sequence ID" value="GMI42933.1"/>
    <property type="molecule type" value="Genomic_DNA"/>
</dbReference>
<sequence length="203" mass="22476">MPPPLPSSPQGIRFPPNSTSLPSLEVGVFIDFNCPFSRKIYNTIMAVSSATKIQNIQFVFHLVPQPWHPQSCILHEFGLAVHSILGAESFFMYASKIFSDSQETCFDDMTFEMSRKDIYSHLCGLCSDFIDASGASKITEFLSIKAGSGNSGNEATKLLKFCVKYHRVRGVHVTPTVFINGVEAPDISSGWTVSQWNEKLDSV</sequence>
<dbReference type="PANTHER" id="PTHR33875">
    <property type="entry name" value="OS09G0542200 PROTEIN"/>
    <property type="match status" value="1"/>
</dbReference>
<evidence type="ECO:0000313" key="1">
    <source>
        <dbReference type="EMBL" id="GMI42933.1"/>
    </source>
</evidence>
<dbReference type="OrthoDB" id="37297at2759"/>
<gene>
    <name evidence="1" type="ORF">TrCOL_g3246</name>
</gene>
<dbReference type="PANTHER" id="PTHR33875:SF2">
    <property type="entry name" value="ACR183CP"/>
    <property type="match status" value="1"/>
</dbReference>
<dbReference type="SUPFAM" id="SSF52833">
    <property type="entry name" value="Thioredoxin-like"/>
    <property type="match status" value="1"/>
</dbReference>
<reference evidence="2" key="1">
    <citation type="journal article" date="2023" name="Commun. Biol.">
        <title>Genome analysis of Parmales, the sister group of diatoms, reveals the evolutionary specialization of diatoms from phago-mixotrophs to photoautotrophs.</title>
        <authorList>
            <person name="Ban H."/>
            <person name="Sato S."/>
            <person name="Yoshikawa S."/>
            <person name="Yamada K."/>
            <person name="Nakamura Y."/>
            <person name="Ichinomiya M."/>
            <person name="Sato N."/>
            <person name="Blanc-Mathieu R."/>
            <person name="Endo H."/>
            <person name="Kuwata A."/>
            <person name="Ogata H."/>
        </authorList>
    </citation>
    <scope>NUCLEOTIDE SEQUENCE [LARGE SCALE GENOMIC DNA]</scope>
</reference>
<name>A0A9W7GC98_9STRA</name>
<dbReference type="Gene3D" id="3.40.30.10">
    <property type="entry name" value="Glutaredoxin"/>
    <property type="match status" value="1"/>
</dbReference>
<dbReference type="InterPro" id="IPR036249">
    <property type="entry name" value="Thioredoxin-like_sf"/>
</dbReference>